<sequence length="93" mass="10643">MKMHNRLMEKKLYEAAVKGCVTSLLSFIHEDALVLDRFIARYFAETPLHIVSMLGHLEFAKEILNRKPQLVEEVDFQGQTPLHLATANGHLKV</sequence>
<gene>
    <name evidence="2" type="ORF">P3X46_019742</name>
</gene>
<feature type="repeat" description="ANK" evidence="1">
    <location>
        <begin position="77"/>
        <end position="93"/>
    </location>
</feature>
<keyword evidence="3" id="KW-1185">Reference proteome</keyword>
<accession>A0ABQ9LKW7</accession>
<evidence type="ECO:0000313" key="2">
    <source>
        <dbReference type="EMBL" id="KAJ9168183.1"/>
    </source>
</evidence>
<protein>
    <recommendedName>
        <fullName evidence="4">PGG domain-containing protein</fullName>
    </recommendedName>
</protein>
<evidence type="ECO:0000313" key="3">
    <source>
        <dbReference type="Proteomes" id="UP001174677"/>
    </source>
</evidence>
<dbReference type="Gene3D" id="1.25.40.20">
    <property type="entry name" value="Ankyrin repeat-containing domain"/>
    <property type="match status" value="1"/>
</dbReference>
<dbReference type="PROSITE" id="PS50297">
    <property type="entry name" value="ANK_REP_REGION"/>
    <property type="match status" value="1"/>
</dbReference>
<organism evidence="2 3">
    <name type="scientific">Hevea brasiliensis</name>
    <name type="common">Para rubber tree</name>
    <name type="synonym">Siphonia brasiliensis</name>
    <dbReference type="NCBI Taxonomy" id="3981"/>
    <lineage>
        <taxon>Eukaryota</taxon>
        <taxon>Viridiplantae</taxon>
        <taxon>Streptophyta</taxon>
        <taxon>Embryophyta</taxon>
        <taxon>Tracheophyta</taxon>
        <taxon>Spermatophyta</taxon>
        <taxon>Magnoliopsida</taxon>
        <taxon>eudicotyledons</taxon>
        <taxon>Gunneridae</taxon>
        <taxon>Pentapetalae</taxon>
        <taxon>rosids</taxon>
        <taxon>fabids</taxon>
        <taxon>Malpighiales</taxon>
        <taxon>Euphorbiaceae</taxon>
        <taxon>Crotonoideae</taxon>
        <taxon>Micrandreae</taxon>
        <taxon>Hevea</taxon>
    </lineage>
</organism>
<dbReference type="Proteomes" id="UP001174677">
    <property type="component" value="Chromosome 11"/>
</dbReference>
<dbReference type="SUPFAM" id="SSF48403">
    <property type="entry name" value="Ankyrin repeat"/>
    <property type="match status" value="1"/>
</dbReference>
<dbReference type="InterPro" id="IPR036770">
    <property type="entry name" value="Ankyrin_rpt-contain_sf"/>
</dbReference>
<dbReference type="InterPro" id="IPR002110">
    <property type="entry name" value="Ankyrin_rpt"/>
</dbReference>
<evidence type="ECO:0000256" key="1">
    <source>
        <dbReference type="PROSITE-ProRule" id="PRU00023"/>
    </source>
</evidence>
<dbReference type="Pfam" id="PF12796">
    <property type="entry name" value="Ank_2"/>
    <property type="match status" value="1"/>
</dbReference>
<dbReference type="PANTHER" id="PTHR24128">
    <property type="entry name" value="HOMEOBOX PROTEIN WARIAI"/>
    <property type="match status" value="1"/>
</dbReference>
<reference evidence="2" key="1">
    <citation type="journal article" date="2023" name="Plant Biotechnol. J.">
        <title>Chromosome-level wild Hevea brasiliensis genome provides new tools for genomic-assisted breeding and valuable loci to elevate rubber yield.</title>
        <authorList>
            <person name="Cheng H."/>
            <person name="Song X."/>
            <person name="Hu Y."/>
            <person name="Wu T."/>
            <person name="Yang Q."/>
            <person name="An Z."/>
            <person name="Feng S."/>
            <person name="Deng Z."/>
            <person name="Wu W."/>
            <person name="Zeng X."/>
            <person name="Tu M."/>
            <person name="Wang X."/>
            <person name="Huang H."/>
        </authorList>
    </citation>
    <scope>NUCLEOTIDE SEQUENCE</scope>
    <source>
        <strain evidence="2">MT/VB/25A 57/8</strain>
    </source>
</reference>
<name>A0ABQ9LKW7_HEVBR</name>
<keyword evidence="1" id="KW-0040">ANK repeat</keyword>
<comment type="caution">
    <text evidence="2">The sequence shown here is derived from an EMBL/GenBank/DDBJ whole genome shotgun (WGS) entry which is preliminary data.</text>
</comment>
<dbReference type="PROSITE" id="PS50088">
    <property type="entry name" value="ANK_REPEAT"/>
    <property type="match status" value="1"/>
</dbReference>
<proteinExistence type="predicted"/>
<dbReference type="PANTHER" id="PTHR24128:SF101">
    <property type="entry name" value="ANKYRIN REPEAT-CONTAINING PROTEIN BDA1-LIKE"/>
    <property type="match status" value="1"/>
</dbReference>
<dbReference type="EMBL" id="JARPOI010000011">
    <property type="protein sequence ID" value="KAJ9168183.1"/>
    <property type="molecule type" value="Genomic_DNA"/>
</dbReference>
<evidence type="ECO:0008006" key="4">
    <source>
        <dbReference type="Google" id="ProtNLM"/>
    </source>
</evidence>